<organism evidence="2 3">
    <name type="scientific">Herbaspirillum lusitanum</name>
    <dbReference type="NCBI Taxonomy" id="213312"/>
    <lineage>
        <taxon>Bacteria</taxon>
        <taxon>Pseudomonadati</taxon>
        <taxon>Pseudomonadota</taxon>
        <taxon>Betaproteobacteria</taxon>
        <taxon>Burkholderiales</taxon>
        <taxon>Oxalobacteraceae</taxon>
        <taxon>Herbaspirillum</taxon>
    </lineage>
</organism>
<feature type="compositionally biased region" description="Low complexity" evidence="1">
    <location>
        <begin position="61"/>
        <end position="70"/>
    </location>
</feature>
<feature type="compositionally biased region" description="Low complexity" evidence="1">
    <location>
        <begin position="21"/>
        <end position="46"/>
    </location>
</feature>
<dbReference type="EMBL" id="JAQQFM010000010">
    <property type="protein sequence ID" value="MFL9926761.1"/>
    <property type="molecule type" value="Genomic_DNA"/>
</dbReference>
<comment type="caution">
    <text evidence="2">The sequence shown here is derived from an EMBL/GenBank/DDBJ whole genome shotgun (WGS) entry which is preliminary data.</text>
</comment>
<dbReference type="Proteomes" id="UP001629246">
    <property type="component" value="Unassembled WGS sequence"/>
</dbReference>
<keyword evidence="3" id="KW-1185">Reference proteome</keyword>
<evidence type="ECO:0000313" key="2">
    <source>
        <dbReference type="EMBL" id="MFL9926761.1"/>
    </source>
</evidence>
<dbReference type="RefSeq" id="WP_408159983.1">
    <property type="nucleotide sequence ID" value="NZ_JAQQFM010000010.1"/>
</dbReference>
<evidence type="ECO:0000313" key="3">
    <source>
        <dbReference type="Proteomes" id="UP001629246"/>
    </source>
</evidence>
<proteinExistence type="predicted"/>
<feature type="compositionally biased region" description="Polar residues" evidence="1">
    <location>
        <begin position="1"/>
        <end position="10"/>
    </location>
</feature>
<evidence type="ECO:0000256" key="1">
    <source>
        <dbReference type="SAM" id="MobiDB-lite"/>
    </source>
</evidence>
<reference evidence="2 3" key="1">
    <citation type="journal article" date="2024" name="Chem. Sci.">
        <title>Discovery of megapolipeptins by genome mining of a Burkholderiales bacteria collection.</title>
        <authorList>
            <person name="Paulo B.S."/>
            <person name="Recchia M.J.J."/>
            <person name="Lee S."/>
            <person name="Fergusson C.H."/>
            <person name="Romanowski S.B."/>
            <person name="Hernandez A."/>
            <person name="Krull N."/>
            <person name="Liu D.Y."/>
            <person name="Cavanagh H."/>
            <person name="Bos A."/>
            <person name="Gray C.A."/>
            <person name="Murphy B.T."/>
            <person name="Linington R.G."/>
            <person name="Eustaquio A.S."/>
        </authorList>
    </citation>
    <scope>NUCLEOTIDE SEQUENCE [LARGE SCALE GENOMIC DNA]</scope>
    <source>
        <strain evidence="2 3">RL21-008-BIB-A</strain>
    </source>
</reference>
<gene>
    <name evidence="2" type="ORF">PQR62_20980</name>
</gene>
<accession>A0ABW9AE83</accession>
<name>A0ABW9AE83_9BURK</name>
<feature type="compositionally biased region" description="Basic and acidic residues" evidence="1">
    <location>
        <begin position="71"/>
        <end position="85"/>
    </location>
</feature>
<feature type="region of interest" description="Disordered" evidence="1">
    <location>
        <begin position="109"/>
        <end position="137"/>
    </location>
</feature>
<feature type="region of interest" description="Disordered" evidence="1">
    <location>
        <begin position="1"/>
        <end position="95"/>
    </location>
</feature>
<sequence>MQNQPNQTQAGREPSQEQMGAGQQSQRQGNAQQEQRSGNSGQQQGGADLSSDRQQNVDNFDAAADALQTDTADREPSLAQDEKRNQPLALDEENIGLAHVPGIDDEAIGKELNLAGDDHDDEDDNGDPINPTLSENI</sequence>
<protein>
    <submittedName>
        <fullName evidence="2">Uncharacterized protein</fullName>
    </submittedName>
</protein>